<dbReference type="OrthoDB" id="199865at2"/>
<sequence length="285" mass="32239">MKVNSRQHYVPQFYLRGWSEDRDSIWAYPIEGVAPFATSVANVACEKGLYSHPSTDNIYPLRTEQIMAKIEGHYSLVWPNIWDRASAADTRKNLARFVALMALRHPERENQIRRLNSSFRSAVSGMSPDEVVEVRSHGESASCTVAELRDGTKDGKEMIKSTFLRHLPDLIQDLAEVLVQRKWGIVFSERPAFVTSDSPMVLHRGTATKQSIGYGTAGTQILFPISPTRLLAICDDWPHAFAHYKLANLDIFNCILARAATRFVFFQNNDSQLATNILAWRSPKK</sequence>
<dbReference type="EMBL" id="ABOX02000001">
    <property type="protein sequence ID" value="EEF63312.1"/>
    <property type="molecule type" value="Genomic_DNA"/>
</dbReference>
<gene>
    <name evidence="1" type="ORF">Cflav_PD5947</name>
</gene>
<protein>
    <recommendedName>
        <fullName evidence="3">DUF4238 domain-containing protein</fullName>
    </recommendedName>
</protein>
<reference evidence="1 2" key="1">
    <citation type="journal article" date="2011" name="J. Bacteriol.">
        <title>Genome sequence of 'Pedosphaera parvula' Ellin514, an aerobic Verrucomicrobial isolate from pasture soil.</title>
        <authorList>
            <person name="Kant R."/>
            <person name="van Passel M.W."/>
            <person name="Sangwan P."/>
            <person name="Palva A."/>
            <person name="Lucas S."/>
            <person name="Copeland A."/>
            <person name="Lapidus A."/>
            <person name="Glavina Del Rio T."/>
            <person name="Dalin E."/>
            <person name="Tice H."/>
            <person name="Bruce D."/>
            <person name="Goodwin L."/>
            <person name="Pitluck S."/>
            <person name="Chertkov O."/>
            <person name="Larimer F.W."/>
            <person name="Land M.L."/>
            <person name="Hauser L."/>
            <person name="Brettin T.S."/>
            <person name="Detter J.C."/>
            <person name="Han S."/>
            <person name="de Vos W.M."/>
            <person name="Janssen P.H."/>
            <person name="Smidt H."/>
        </authorList>
    </citation>
    <scope>NUCLEOTIDE SEQUENCE [LARGE SCALE GENOMIC DNA]</scope>
    <source>
        <strain evidence="1 2">Ellin514</strain>
    </source>
</reference>
<dbReference type="RefSeq" id="WP_007412619.1">
    <property type="nucleotide sequence ID" value="NZ_ABOX02000001.1"/>
</dbReference>
<proteinExistence type="predicted"/>
<evidence type="ECO:0000313" key="2">
    <source>
        <dbReference type="Proteomes" id="UP000003688"/>
    </source>
</evidence>
<evidence type="ECO:0008006" key="3">
    <source>
        <dbReference type="Google" id="ProtNLM"/>
    </source>
</evidence>
<dbReference type="Pfam" id="PF14022">
    <property type="entry name" value="DUF4238"/>
    <property type="match status" value="1"/>
</dbReference>
<comment type="caution">
    <text evidence="1">The sequence shown here is derived from an EMBL/GenBank/DDBJ whole genome shotgun (WGS) entry which is preliminary data.</text>
</comment>
<dbReference type="Proteomes" id="UP000003688">
    <property type="component" value="Unassembled WGS sequence"/>
</dbReference>
<name>B9X9X1_PEDPL</name>
<accession>B9X9X1</accession>
<organism evidence="1 2">
    <name type="scientific">Pedosphaera parvula (strain Ellin514)</name>
    <dbReference type="NCBI Taxonomy" id="320771"/>
    <lineage>
        <taxon>Bacteria</taxon>
        <taxon>Pseudomonadati</taxon>
        <taxon>Verrucomicrobiota</taxon>
        <taxon>Pedosphaerae</taxon>
        <taxon>Pedosphaerales</taxon>
        <taxon>Pedosphaeraceae</taxon>
        <taxon>Pedosphaera</taxon>
    </lineage>
</organism>
<dbReference type="AlphaFoldDB" id="B9X9X1"/>
<keyword evidence="2" id="KW-1185">Reference proteome</keyword>
<evidence type="ECO:0000313" key="1">
    <source>
        <dbReference type="EMBL" id="EEF63312.1"/>
    </source>
</evidence>
<dbReference type="InterPro" id="IPR025332">
    <property type="entry name" value="DUF4238"/>
</dbReference>
<dbReference type="STRING" id="320771.Cflav_PD5947"/>